<dbReference type="EMBL" id="LR882967">
    <property type="protein sequence ID" value="CAD5930044.1"/>
    <property type="molecule type" value="Genomic_DNA"/>
</dbReference>
<dbReference type="AlphaFoldDB" id="A0A9W4CGU0"/>
<name>A0A9W4CGU0_9CYAN</name>
<dbReference type="KEGG" id="ppsu:NO713_01225"/>
<dbReference type="RefSeq" id="WP_254173316.1">
    <property type="nucleotide sequence ID" value="NZ_LR882967.1"/>
</dbReference>
<evidence type="ECO:0000313" key="2">
    <source>
        <dbReference type="Proteomes" id="UP001153719"/>
    </source>
</evidence>
<accession>A0A9W4CGU0</accession>
<evidence type="ECO:0000313" key="1">
    <source>
        <dbReference type="EMBL" id="CAD5930044.1"/>
    </source>
</evidence>
<protein>
    <submittedName>
        <fullName evidence="1">Uncharacterized protein</fullName>
    </submittedName>
</protein>
<sequence>MNTKLVESLITIIESLSKEERTLLEQKLFLNLSYPSPEEIAYLADSEGTFNFLNHEPDLYTLEDGEEIKW</sequence>
<gene>
    <name evidence="1" type="ORF">NO713_01225</name>
</gene>
<dbReference type="Proteomes" id="UP001153719">
    <property type="component" value="Chromosome"/>
</dbReference>
<reference evidence="1" key="1">
    <citation type="submission" date="2020-09" db="EMBL/GenBank/DDBJ databases">
        <authorList>
            <person name="Blom J."/>
        </authorList>
    </citation>
    <scope>NUCLEOTIDE SEQUENCE</scope>
    <source>
        <strain evidence="1">No.713</strain>
    </source>
</reference>
<organism evidence="1 2">
    <name type="scientific">Planktothrix pseudagardhii</name>
    <dbReference type="NCBI Taxonomy" id="132604"/>
    <lineage>
        <taxon>Bacteria</taxon>
        <taxon>Bacillati</taxon>
        <taxon>Cyanobacteriota</taxon>
        <taxon>Cyanophyceae</taxon>
        <taxon>Oscillatoriophycideae</taxon>
        <taxon>Oscillatoriales</taxon>
        <taxon>Microcoleaceae</taxon>
        <taxon>Planktothrix</taxon>
    </lineage>
</organism>
<proteinExistence type="predicted"/>
<keyword evidence="2" id="KW-1185">Reference proteome</keyword>